<evidence type="ECO:0000313" key="2">
    <source>
        <dbReference type="Proteomes" id="UP000631114"/>
    </source>
</evidence>
<dbReference type="OrthoDB" id="1935929at2759"/>
<gene>
    <name evidence="1" type="ORF">IFM89_005820</name>
</gene>
<dbReference type="Proteomes" id="UP000631114">
    <property type="component" value="Unassembled WGS sequence"/>
</dbReference>
<dbReference type="PANTHER" id="PTHR33710">
    <property type="entry name" value="BNAC02G09200D PROTEIN"/>
    <property type="match status" value="1"/>
</dbReference>
<accession>A0A835LHS0</accession>
<organism evidence="1 2">
    <name type="scientific">Coptis chinensis</name>
    <dbReference type="NCBI Taxonomy" id="261450"/>
    <lineage>
        <taxon>Eukaryota</taxon>
        <taxon>Viridiplantae</taxon>
        <taxon>Streptophyta</taxon>
        <taxon>Embryophyta</taxon>
        <taxon>Tracheophyta</taxon>
        <taxon>Spermatophyta</taxon>
        <taxon>Magnoliopsida</taxon>
        <taxon>Ranunculales</taxon>
        <taxon>Ranunculaceae</taxon>
        <taxon>Coptidoideae</taxon>
        <taxon>Coptis</taxon>
    </lineage>
</organism>
<dbReference type="AlphaFoldDB" id="A0A835LHS0"/>
<evidence type="ECO:0008006" key="3">
    <source>
        <dbReference type="Google" id="ProtNLM"/>
    </source>
</evidence>
<evidence type="ECO:0000313" key="1">
    <source>
        <dbReference type="EMBL" id="KAF9587816.1"/>
    </source>
</evidence>
<dbReference type="SUPFAM" id="SSF56219">
    <property type="entry name" value="DNase I-like"/>
    <property type="match status" value="1"/>
</dbReference>
<protein>
    <recommendedName>
        <fullName evidence="3">Reverse transcriptase</fullName>
    </recommendedName>
</protein>
<dbReference type="PANTHER" id="PTHR33710:SF71">
    <property type="entry name" value="ENDONUCLEASE_EXONUCLEASE_PHOSPHATASE DOMAIN-CONTAINING PROTEIN"/>
    <property type="match status" value="1"/>
</dbReference>
<name>A0A835LHS0_9MAGN</name>
<comment type="caution">
    <text evidence="1">The sequence shown here is derived from an EMBL/GenBank/DDBJ whole genome shotgun (WGS) entry which is preliminary data.</text>
</comment>
<dbReference type="Gene3D" id="3.60.10.10">
    <property type="entry name" value="Endonuclease/exonuclease/phosphatase"/>
    <property type="match status" value="1"/>
</dbReference>
<keyword evidence="2" id="KW-1185">Reference proteome</keyword>
<reference evidence="1 2" key="1">
    <citation type="submission" date="2020-10" db="EMBL/GenBank/DDBJ databases">
        <title>The Coptis chinensis genome and diversification of protoberbering-type alkaloids.</title>
        <authorList>
            <person name="Wang B."/>
            <person name="Shu S."/>
            <person name="Song C."/>
            <person name="Liu Y."/>
        </authorList>
    </citation>
    <scope>NUCLEOTIDE SEQUENCE [LARGE SCALE GENOMIC DNA]</scope>
    <source>
        <strain evidence="1">HL-2020</strain>
        <tissue evidence="1">Leaf</tissue>
    </source>
</reference>
<dbReference type="InterPro" id="IPR036691">
    <property type="entry name" value="Endo/exonu/phosph_ase_sf"/>
</dbReference>
<sequence>MLLCALLRRKGGNPIPPRHLDDFVSLINDLDMTDFGFSGPSFTWSNHKIGEANIRERLDRVIANVEWLDIFPMACVSHIATSSSDHVALVLHMTGVVDSGLKPFRFHDMWSKDVSCEGVIENCWSHPFLGSPSFILNSKFKLLRTSLRTWNREVFGNIFTQIK</sequence>
<proteinExistence type="predicted"/>
<dbReference type="EMBL" id="JADFTS010000009">
    <property type="protein sequence ID" value="KAF9587816.1"/>
    <property type="molecule type" value="Genomic_DNA"/>
</dbReference>